<feature type="transmembrane region" description="Helical" evidence="1">
    <location>
        <begin position="20"/>
        <end position="38"/>
    </location>
</feature>
<dbReference type="Proteomes" id="UP000886523">
    <property type="component" value="Unassembled WGS sequence"/>
</dbReference>
<accession>A0A9P6DPU7</accession>
<keyword evidence="1" id="KW-0472">Membrane</keyword>
<comment type="caution">
    <text evidence="2">The sequence shown here is derived from an EMBL/GenBank/DDBJ whole genome shotgun (WGS) entry which is preliminary data.</text>
</comment>
<keyword evidence="1" id="KW-0812">Transmembrane</keyword>
<sequence>MNDYPRQVIDVEFKRNDCRVFIIALLLHTCMGSQVLAFQRYCSPAVGIFSKTSHPQRHSRCEIEDQHRQSPTYAVRKKVISSAQFCPTHSTSTFSSRSRE</sequence>
<evidence type="ECO:0000256" key="1">
    <source>
        <dbReference type="SAM" id="Phobius"/>
    </source>
</evidence>
<keyword evidence="1" id="KW-1133">Transmembrane helix</keyword>
<gene>
    <name evidence="2" type="ORF">BS47DRAFT_152335</name>
</gene>
<name>A0A9P6DPU7_9AGAM</name>
<evidence type="ECO:0000313" key="2">
    <source>
        <dbReference type="EMBL" id="KAF9509377.1"/>
    </source>
</evidence>
<reference evidence="2" key="1">
    <citation type="journal article" date="2020" name="Nat. Commun.">
        <title>Large-scale genome sequencing of mycorrhizal fungi provides insights into the early evolution of symbiotic traits.</title>
        <authorList>
            <person name="Miyauchi S."/>
            <person name="Kiss E."/>
            <person name="Kuo A."/>
            <person name="Drula E."/>
            <person name="Kohler A."/>
            <person name="Sanchez-Garcia M."/>
            <person name="Morin E."/>
            <person name="Andreopoulos B."/>
            <person name="Barry K.W."/>
            <person name="Bonito G."/>
            <person name="Buee M."/>
            <person name="Carver A."/>
            <person name="Chen C."/>
            <person name="Cichocki N."/>
            <person name="Clum A."/>
            <person name="Culley D."/>
            <person name="Crous P.W."/>
            <person name="Fauchery L."/>
            <person name="Girlanda M."/>
            <person name="Hayes R.D."/>
            <person name="Keri Z."/>
            <person name="LaButti K."/>
            <person name="Lipzen A."/>
            <person name="Lombard V."/>
            <person name="Magnuson J."/>
            <person name="Maillard F."/>
            <person name="Murat C."/>
            <person name="Nolan M."/>
            <person name="Ohm R.A."/>
            <person name="Pangilinan J."/>
            <person name="Pereira M.F."/>
            <person name="Perotto S."/>
            <person name="Peter M."/>
            <person name="Pfister S."/>
            <person name="Riley R."/>
            <person name="Sitrit Y."/>
            <person name="Stielow J.B."/>
            <person name="Szollosi G."/>
            <person name="Zifcakova L."/>
            <person name="Stursova M."/>
            <person name="Spatafora J.W."/>
            <person name="Tedersoo L."/>
            <person name="Vaario L.M."/>
            <person name="Yamada A."/>
            <person name="Yan M."/>
            <person name="Wang P."/>
            <person name="Xu J."/>
            <person name="Bruns T."/>
            <person name="Baldrian P."/>
            <person name="Vilgalys R."/>
            <person name="Dunand C."/>
            <person name="Henrissat B."/>
            <person name="Grigoriev I.V."/>
            <person name="Hibbett D."/>
            <person name="Nagy L.G."/>
            <person name="Martin F.M."/>
        </authorList>
    </citation>
    <scope>NUCLEOTIDE SEQUENCE</scope>
    <source>
        <strain evidence="2">UP504</strain>
    </source>
</reference>
<proteinExistence type="predicted"/>
<protein>
    <submittedName>
        <fullName evidence="2">Uncharacterized protein</fullName>
    </submittedName>
</protein>
<organism evidence="2 3">
    <name type="scientific">Hydnum rufescens UP504</name>
    <dbReference type="NCBI Taxonomy" id="1448309"/>
    <lineage>
        <taxon>Eukaryota</taxon>
        <taxon>Fungi</taxon>
        <taxon>Dikarya</taxon>
        <taxon>Basidiomycota</taxon>
        <taxon>Agaricomycotina</taxon>
        <taxon>Agaricomycetes</taxon>
        <taxon>Cantharellales</taxon>
        <taxon>Hydnaceae</taxon>
        <taxon>Hydnum</taxon>
    </lineage>
</organism>
<dbReference type="EMBL" id="MU129036">
    <property type="protein sequence ID" value="KAF9509377.1"/>
    <property type="molecule type" value="Genomic_DNA"/>
</dbReference>
<evidence type="ECO:0000313" key="3">
    <source>
        <dbReference type="Proteomes" id="UP000886523"/>
    </source>
</evidence>
<keyword evidence="3" id="KW-1185">Reference proteome</keyword>
<dbReference type="AlphaFoldDB" id="A0A9P6DPU7"/>